<keyword evidence="1" id="KW-0472">Membrane</keyword>
<dbReference type="Proteomes" id="UP000065261">
    <property type="component" value="Chromosome I"/>
</dbReference>
<feature type="transmembrane region" description="Helical" evidence="1">
    <location>
        <begin position="15"/>
        <end position="36"/>
    </location>
</feature>
<feature type="transmembrane region" description="Helical" evidence="1">
    <location>
        <begin position="154"/>
        <end position="178"/>
    </location>
</feature>
<keyword evidence="1" id="KW-1133">Transmembrane helix</keyword>
<feature type="transmembrane region" description="Helical" evidence="1">
    <location>
        <begin position="414"/>
        <end position="436"/>
    </location>
</feature>
<accession>A0A0U2X1A2</accession>
<reference evidence="3 4" key="1">
    <citation type="submission" date="2015-03" db="EMBL/GenBank/DDBJ databases">
        <authorList>
            <person name="Murphy D."/>
        </authorList>
    </citation>
    <scope>NUCLEOTIDE SEQUENCE [LARGE SCALE GENOMIC DNA]</scope>
    <source>
        <strain evidence="3 4">KMM 520</strain>
    </source>
</reference>
<feature type="transmembrane region" description="Helical" evidence="1">
    <location>
        <begin position="336"/>
        <end position="357"/>
    </location>
</feature>
<evidence type="ECO:0000313" key="4">
    <source>
        <dbReference type="Proteomes" id="UP000065261"/>
    </source>
</evidence>
<organism evidence="3">
    <name type="scientific">Pseudoalteromonas translucida KMM 520</name>
    <dbReference type="NCBI Taxonomy" id="1315283"/>
    <lineage>
        <taxon>Bacteria</taxon>
        <taxon>Pseudomonadati</taxon>
        <taxon>Pseudomonadota</taxon>
        <taxon>Gammaproteobacteria</taxon>
        <taxon>Alteromonadales</taxon>
        <taxon>Pseudoalteromonadaceae</taxon>
        <taxon>Pseudoalteromonas</taxon>
    </lineage>
</organism>
<evidence type="ECO:0000256" key="1">
    <source>
        <dbReference type="SAM" id="Phobius"/>
    </source>
</evidence>
<name>A0A0U2X1A2_9GAMM</name>
<dbReference type="InterPro" id="IPR011642">
    <property type="entry name" value="Gate_dom"/>
</dbReference>
<feature type="transmembrane region" description="Helical" evidence="1">
    <location>
        <begin position="448"/>
        <end position="470"/>
    </location>
</feature>
<sequence>MSQLPTSSQYDMRTWLTFLVPSLIGLFLFMTPIPIADGMTIPIALMAKAIKEGISSIMIELLTFIICVTGVLSLLAKVVKPSFIKKSFILKHLFDVNWLWLGIRLLGMLFIVLTFISQTGVDVSSALPAFLLPVFNAITSADTGGLVLNDLLPILFSVFVLAGLLLPLLLNFGLLELVGTLFTKLMRPLFGVPGRSAVDCAASWLGDGSVGILMTARQYEEKHYTEREAAIIGTTFSAVSITFSLVVIEQVGLESHFAPFYLTVCLAGVVAAIIVPRLPPLRFKKDSFIDGSKRDEHAESVPSGKTLFGHSLDIALAKAHRSPGFKGTLKEGLHNAFDMVFAVLPVVMAVGTFALIIATYTPVFQYLGMPFIPFLELLRIPEAELASQTIMVGFADMFIPSILAAGTIESDVTRFIIAAMSVTQLIYMSEVGALLLGSKIPVNIFELFIIFILRTLITLPVIALMAHWLVG</sequence>
<feature type="transmembrane region" description="Helical" evidence="1">
    <location>
        <begin position="98"/>
        <end position="117"/>
    </location>
</feature>
<evidence type="ECO:0000313" key="3">
    <source>
        <dbReference type="EMBL" id="ALS32546.1"/>
    </source>
</evidence>
<dbReference type="KEGG" id="ptn:PTRA_a1316"/>
<feature type="transmembrane region" description="Helical" evidence="1">
    <location>
        <begin position="260"/>
        <end position="278"/>
    </location>
</feature>
<gene>
    <name evidence="3" type="ORF">PTRA_a1316</name>
</gene>
<dbReference type="EMBL" id="CP011034">
    <property type="protein sequence ID" value="ALS32546.1"/>
    <property type="molecule type" value="Genomic_DNA"/>
</dbReference>
<dbReference type="PATRIC" id="fig|1315283.4.peg.1140"/>
<protein>
    <recommendedName>
        <fullName evidence="2">Nucleoside transporter/FeoB GTPase Gate domain-containing protein</fullName>
    </recommendedName>
</protein>
<evidence type="ECO:0000259" key="2">
    <source>
        <dbReference type="Pfam" id="PF07670"/>
    </source>
</evidence>
<keyword evidence="1" id="KW-0812">Transmembrane</keyword>
<dbReference type="AlphaFoldDB" id="A0A0U2X1A2"/>
<dbReference type="OrthoDB" id="1633380at2"/>
<dbReference type="Pfam" id="PF07670">
    <property type="entry name" value="Gate"/>
    <property type="match status" value="1"/>
</dbReference>
<feature type="transmembrane region" description="Helical" evidence="1">
    <location>
        <begin position="229"/>
        <end position="248"/>
    </location>
</feature>
<feature type="transmembrane region" description="Helical" evidence="1">
    <location>
        <begin position="57"/>
        <end position="78"/>
    </location>
</feature>
<feature type="domain" description="Nucleoside transporter/FeoB GTPase Gate" evidence="2">
    <location>
        <begin position="155"/>
        <end position="252"/>
    </location>
</feature>
<proteinExistence type="predicted"/>
<dbReference type="RefSeq" id="WP_058373013.1">
    <property type="nucleotide sequence ID" value="NZ_CP011034.1"/>
</dbReference>